<dbReference type="PANTHER" id="PTHR48098">
    <property type="entry name" value="ENTEROCHELIN ESTERASE-RELATED"/>
    <property type="match status" value="1"/>
</dbReference>
<evidence type="ECO:0000256" key="1">
    <source>
        <dbReference type="SAM" id="Phobius"/>
    </source>
</evidence>
<dbReference type="InterPro" id="IPR029058">
    <property type="entry name" value="AB_hydrolase_fold"/>
</dbReference>
<dbReference type="AlphaFoldDB" id="A0A6N9Z705"/>
<feature type="transmembrane region" description="Helical" evidence="1">
    <location>
        <begin position="39"/>
        <end position="57"/>
    </location>
</feature>
<protein>
    <recommendedName>
        <fullName evidence="4">Esterase</fullName>
    </recommendedName>
</protein>
<feature type="transmembrane region" description="Helical" evidence="1">
    <location>
        <begin position="12"/>
        <end position="33"/>
    </location>
</feature>
<dbReference type="Gene3D" id="3.40.50.1820">
    <property type="entry name" value="alpha/beta hydrolase"/>
    <property type="match status" value="1"/>
</dbReference>
<dbReference type="RefSeq" id="WP_163232642.1">
    <property type="nucleotide sequence ID" value="NZ_WHZW01000025.1"/>
</dbReference>
<dbReference type="InterPro" id="IPR000801">
    <property type="entry name" value="Esterase-like"/>
</dbReference>
<feature type="transmembrane region" description="Helical" evidence="1">
    <location>
        <begin position="94"/>
        <end position="113"/>
    </location>
</feature>
<evidence type="ECO:0000313" key="3">
    <source>
        <dbReference type="Proteomes" id="UP000469194"/>
    </source>
</evidence>
<reference evidence="2 3" key="1">
    <citation type="submission" date="2019-10" db="EMBL/GenBank/DDBJ databases">
        <title>Bifidobacterium from non-human primates.</title>
        <authorList>
            <person name="Modesto M."/>
        </authorList>
    </citation>
    <scope>NUCLEOTIDE SEQUENCE [LARGE SCALE GENOMIC DNA]</scope>
    <source>
        <strain evidence="2 3">TRE17</strain>
    </source>
</reference>
<dbReference type="GO" id="GO:0016747">
    <property type="term" value="F:acyltransferase activity, transferring groups other than amino-acyl groups"/>
    <property type="evidence" value="ECO:0007669"/>
    <property type="project" value="TreeGrafter"/>
</dbReference>
<proteinExistence type="predicted"/>
<dbReference type="InterPro" id="IPR050583">
    <property type="entry name" value="Mycobacterial_A85_antigen"/>
</dbReference>
<evidence type="ECO:0000313" key="2">
    <source>
        <dbReference type="EMBL" id="NEG90408.1"/>
    </source>
</evidence>
<dbReference type="SUPFAM" id="SSF53474">
    <property type="entry name" value="alpha/beta-Hydrolases"/>
    <property type="match status" value="1"/>
</dbReference>
<feature type="transmembrane region" description="Helical" evidence="1">
    <location>
        <begin position="125"/>
        <end position="143"/>
    </location>
</feature>
<evidence type="ECO:0008006" key="4">
    <source>
        <dbReference type="Google" id="ProtNLM"/>
    </source>
</evidence>
<organism evidence="2 3">
    <name type="scientific">Bifidobacterium aerophilum</name>
    <dbReference type="NCBI Taxonomy" id="1798155"/>
    <lineage>
        <taxon>Bacteria</taxon>
        <taxon>Bacillati</taxon>
        <taxon>Actinomycetota</taxon>
        <taxon>Actinomycetes</taxon>
        <taxon>Bifidobacteriales</taxon>
        <taxon>Bifidobacteriaceae</taxon>
        <taxon>Bifidobacterium</taxon>
    </lineage>
</organism>
<dbReference type="Proteomes" id="UP000469194">
    <property type="component" value="Unassembled WGS sequence"/>
</dbReference>
<sequence length="428" mass="47504">MRHRGALKRPVCAVNALASLALGVTGLAIVIRYALLASVWPLATMLVVEAMFLLMSAAALRCDLPALLLPVTVAAIVLGYTTNHPGTTMFNALFYAQAVIAGLAVIVGSVAQWRGRVRPTVAGRRWLAGVAAVLVVSLAAWQACAAVDRGETEVSDNIWQVPSAFEQPADHAGTLEKITYQTKAYATDKRDVTKAAYVYLPYGYDDSQRYDILYLMHGTGDDESYWLSKHDENKRMVDQFIERGIIKPMIIVTPTFYVENDAADDLDKLTYSFASELRNDLMPTVESRYATYADSADDAGFVASRDHRAFAGLSRGAVTTYHSVLCQSLDYFSWFGTFSGSRTTADDLKRTIQSDEFADYPINYLYASTGAFDFAMPGQIQDYRAMLSVEPRLKAGENTRFDVFPMRYHSSGNWHLALYNFLQHVFVQ</sequence>
<accession>A0A6N9Z705</accession>
<dbReference type="EMBL" id="WHZW01000025">
    <property type="protein sequence ID" value="NEG90408.1"/>
    <property type="molecule type" value="Genomic_DNA"/>
</dbReference>
<keyword evidence="1" id="KW-0812">Transmembrane</keyword>
<gene>
    <name evidence="2" type="ORF">GFD25_10530</name>
</gene>
<dbReference type="PANTHER" id="PTHR48098:SF1">
    <property type="entry name" value="DIACYLGLYCEROL ACYLTRANSFERASE_MYCOLYLTRANSFERASE AG85A"/>
    <property type="match status" value="1"/>
</dbReference>
<keyword evidence="1" id="KW-1133">Transmembrane helix</keyword>
<name>A0A6N9Z705_9BIFI</name>
<keyword evidence="3" id="KW-1185">Reference proteome</keyword>
<feature type="transmembrane region" description="Helical" evidence="1">
    <location>
        <begin position="64"/>
        <end position="82"/>
    </location>
</feature>
<dbReference type="Pfam" id="PF00756">
    <property type="entry name" value="Esterase"/>
    <property type="match status" value="1"/>
</dbReference>
<comment type="caution">
    <text evidence="2">The sequence shown here is derived from an EMBL/GenBank/DDBJ whole genome shotgun (WGS) entry which is preliminary data.</text>
</comment>
<keyword evidence="1" id="KW-0472">Membrane</keyword>